<reference evidence="4 5" key="1">
    <citation type="submission" date="2020-05" db="EMBL/GenBank/DDBJ databases">
        <title>Description of Pedobacter foliorum sp. nov.</title>
        <authorList>
            <person name="Qi S."/>
            <person name="Carlier A."/>
            <person name="Cnockaert M."/>
            <person name="Vandamme P."/>
        </authorList>
    </citation>
    <scope>NUCLEOTIDE SEQUENCE [LARGE SCALE GENOMIC DNA]</scope>
    <source>
        <strain evidence="4 5">LMG 31300</strain>
    </source>
</reference>
<dbReference type="CDD" id="cd07817">
    <property type="entry name" value="SRPBCC_8"/>
    <property type="match status" value="1"/>
</dbReference>
<dbReference type="InterPro" id="IPR005031">
    <property type="entry name" value="COQ10_START"/>
</dbReference>
<gene>
    <name evidence="4" type="ORF">HQN85_05075</name>
</gene>
<feature type="domain" description="Inner membrane protein YgaP-like transmembrane" evidence="3">
    <location>
        <begin position="24"/>
        <end position="86"/>
    </location>
</feature>
<dbReference type="RefSeq" id="WP_173269463.1">
    <property type="nucleotide sequence ID" value="NZ_JABMKV010000001.1"/>
</dbReference>
<sequence>MENTLSNNIINKLKDINIKPTGTANIDTGERALSFLGGTYLLYKSFKLITTHPVLALEGVAASGLLIYRGATGVCPVYRALDIDTTDPEALQITETLTVNAPREKVYAFWRELANLPKFMSHLKQVIENSATHSHWAAQIPGNPIPLTWNAEITHEEQGSYIGWQSTQGSMIEHAGKITFTDTLNAIGTELHVELNYFAPAGSVGRTITSLFNGLFEKMIRKDIQSFKDYVEQADFLNYAGLTAPETAS</sequence>
<accession>A0ABX2DAI8</accession>
<dbReference type="EMBL" id="JABMKV010000001">
    <property type="protein sequence ID" value="NQX31083.1"/>
    <property type="molecule type" value="Genomic_DNA"/>
</dbReference>
<name>A0ABX2DAI8_9SPHI</name>
<evidence type="ECO:0000313" key="5">
    <source>
        <dbReference type="Proteomes" id="UP000762110"/>
    </source>
</evidence>
<dbReference type="Pfam" id="PF03364">
    <property type="entry name" value="Polyketide_cyc"/>
    <property type="match status" value="1"/>
</dbReference>
<comment type="similarity">
    <text evidence="1">Belongs to the ribosome association toxin RatA family.</text>
</comment>
<feature type="domain" description="Coenzyme Q-binding protein COQ10 START" evidence="2">
    <location>
        <begin position="99"/>
        <end position="219"/>
    </location>
</feature>
<dbReference type="PANTHER" id="PTHR33824">
    <property type="entry name" value="POLYKETIDE CYCLASE/DEHYDRASE AND LIPID TRANSPORT SUPERFAMILY PROTEIN"/>
    <property type="match status" value="1"/>
</dbReference>
<dbReference type="PANTHER" id="PTHR33824:SF7">
    <property type="entry name" value="POLYKETIDE CYCLASE_DEHYDRASE AND LIPID TRANSPORT SUPERFAMILY PROTEIN"/>
    <property type="match status" value="1"/>
</dbReference>
<dbReference type="Pfam" id="PF11127">
    <property type="entry name" value="YgaP-like_TM"/>
    <property type="match status" value="1"/>
</dbReference>
<dbReference type="SUPFAM" id="SSF55961">
    <property type="entry name" value="Bet v1-like"/>
    <property type="match status" value="1"/>
</dbReference>
<dbReference type="InterPro" id="IPR023393">
    <property type="entry name" value="START-like_dom_sf"/>
</dbReference>
<dbReference type="Proteomes" id="UP000762110">
    <property type="component" value="Unassembled WGS sequence"/>
</dbReference>
<proteinExistence type="inferred from homology"/>
<dbReference type="InterPro" id="IPR047137">
    <property type="entry name" value="ORF3"/>
</dbReference>
<evidence type="ECO:0000259" key="2">
    <source>
        <dbReference type="Pfam" id="PF03364"/>
    </source>
</evidence>
<dbReference type="InterPro" id="IPR021309">
    <property type="entry name" value="YgaP-like_TM"/>
</dbReference>
<keyword evidence="5" id="KW-1185">Reference proteome</keyword>
<protein>
    <submittedName>
        <fullName evidence="4">DUF2892 domain-containing protein</fullName>
    </submittedName>
</protein>
<evidence type="ECO:0000256" key="1">
    <source>
        <dbReference type="ARBA" id="ARBA00008918"/>
    </source>
</evidence>
<organism evidence="4 5">
    <name type="scientific">Pedobacter boryungensis</name>
    <dbReference type="NCBI Taxonomy" id="869962"/>
    <lineage>
        <taxon>Bacteria</taxon>
        <taxon>Pseudomonadati</taxon>
        <taxon>Bacteroidota</taxon>
        <taxon>Sphingobacteriia</taxon>
        <taxon>Sphingobacteriales</taxon>
        <taxon>Sphingobacteriaceae</taxon>
        <taxon>Pedobacter</taxon>
    </lineage>
</organism>
<comment type="caution">
    <text evidence="4">The sequence shown here is derived from an EMBL/GenBank/DDBJ whole genome shotgun (WGS) entry which is preliminary data.</text>
</comment>
<evidence type="ECO:0000259" key="3">
    <source>
        <dbReference type="Pfam" id="PF11127"/>
    </source>
</evidence>
<evidence type="ECO:0000313" key="4">
    <source>
        <dbReference type="EMBL" id="NQX31083.1"/>
    </source>
</evidence>
<dbReference type="Gene3D" id="3.30.530.20">
    <property type="match status" value="1"/>
</dbReference>